<evidence type="ECO:0000313" key="3">
    <source>
        <dbReference type="Proteomes" id="UP000433575"/>
    </source>
</evidence>
<evidence type="ECO:0000313" key="1">
    <source>
        <dbReference type="EMBL" id="MSA88298.1"/>
    </source>
</evidence>
<name>A0A6N7S449_9FIRM</name>
<sequence>MKIAVRQCDITPLRPCWQGGYVQRSQVYEHVHDPITATVLALTLNDKKMIWVSLDVSGVQADLARQILDKTAAKGVTLEPEEIILGATHTHSGPLVGSYYDRPADPEYCDLLVDRVSSAIAEAYRDPGIEVEARYSKVMIDGLYSNRNDRNKQSDKIVHLLGFFEQGQLSALYCTLAHHCTVLGPNFMDLSADLFGEIRRLLQKQFAVPVLMAQGNAGDMGNKQYRQSNLFEEVERQAAAIVDQIRKKQTPWETLQLREIQCRTVVYHAVYDIDAESFAQKKADFEKQLETETDFDTVKLLVTGIQSFERKIAAGSRHVERKMPAWIYTFGDLQIVAVPGELGSILGMRIKAASSAKVCLVWGYVDPCDLGYMIEKEAYEGFSQESNVTDYPAGIPDAYAAAIIEALQ</sequence>
<dbReference type="EMBL" id="WKPJ01000003">
    <property type="protein sequence ID" value="MSA88298.1"/>
    <property type="molecule type" value="Genomic_DNA"/>
</dbReference>
<gene>
    <name evidence="2" type="ORF">GKD88_05840</name>
    <name evidence="1" type="ORF">GKE08_03055</name>
</gene>
<evidence type="ECO:0008006" key="5">
    <source>
        <dbReference type="Google" id="ProtNLM"/>
    </source>
</evidence>
<proteinExistence type="predicted"/>
<dbReference type="Proteomes" id="UP000480929">
    <property type="component" value="Unassembled WGS sequence"/>
</dbReference>
<evidence type="ECO:0000313" key="2">
    <source>
        <dbReference type="EMBL" id="MSC32637.1"/>
    </source>
</evidence>
<organism evidence="1 3">
    <name type="scientific">Holdemania massiliensis</name>
    <dbReference type="NCBI Taxonomy" id="1468449"/>
    <lineage>
        <taxon>Bacteria</taxon>
        <taxon>Bacillati</taxon>
        <taxon>Bacillota</taxon>
        <taxon>Erysipelotrichia</taxon>
        <taxon>Erysipelotrichales</taxon>
        <taxon>Erysipelotrichaceae</taxon>
        <taxon>Holdemania</taxon>
    </lineage>
</organism>
<reference evidence="3 4" key="1">
    <citation type="journal article" date="2019" name="Nat. Med.">
        <title>A library of human gut bacterial isolates paired with longitudinal multiomics data enables mechanistic microbiome research.</title>
        <authorList>
            <person name="Poyet M."/>
            <person name="Groussin M."/>
            <person name="Gibbons S.M."/>
            <person name="Avila-Pacheco J."/>
            <person name="Jiang X."/>
            <person name="Kearney S.M."/>
            <person name="Perrotta A.R."/>
            <person name="Berdy B."/>
            <person name="Zhao S."/>
            <person name="Lieberman T.D."/>
            <person name="Swanson P.K."/>
            <person name="Smith M."/>
            <person name="Roesemann S."/>
            <person name="Alexander J.E."/>
            <person name="Rich S.A."/>
            <person name="Livny J."/>
            <person name="Vlamakis H."/>
            <person name="Clish C."/>
            <person name="Bullock K."/>
            <person name="Deik A."/>
            <person name="Scott J."/>
            <person name="Pierce K.A."/>
            <person name="Xavier R.J."/>
            <person name="Alm E.J."/>
        </authorList>
    </citation>
    <scope>NUCLEOTIDE SEQUENCE [LARGE SCALE GENOMIC DNA]</scope>
    <source>
        <strain evidence="1 3">BIOML-A4</strain>
        <strain evidence="2 4">BIOML-A5</strain>
    </source>
</reference>
<accession>A0A6N7S449</accession>
<keyword evidence="4" id="KW-1185">Reference proteome</keyword>
<dbReference type="RefSeq" id="WP_154237901.1">
    <property type="nucleotide sequence ID" value="NZ_WKPI01000007.1"/>
</dbReference>
<dbReference type="EMBL" id="WKPI01000007">
    <property type="protein sequence ID" value="MSC32637.1"/>
    <property type="molecule type" value="Genomic_DNA"/>
</dbReference>
<dbReference type="Proteomes" id="UP000433575">
    <property type="component" value="Unassembled WGS sequence"/>
</dbReference>
<dbReference type="AlphaFoldDB" id="A0A6N7S449"/>
<protein>
    <recommendedName>
        <fullName evidence="5">Neutral/alkaline non-lysosomal ceramidase N-terminal domain-containing protein</fullName>
    </recommendedName>
</protein>
<comment type="caution">
    <text evidence="1">The sequence shown here is derived from an EMBL/GenBank/DDBJ whole genome shotgun (WGS) entry which is preliminary data.</text>
</comment>
<evidence type="ECO:0000313" key="4">
    <source>
        <dbReference type="Proteomes" id="UP000480929"/>
    </source>
</evidence>
<dbReference type="OrthoDB" id="337762at2"/>